<dbReference type="InterPro" id="IPR036709">
    <property type="entry name" value="Autotransporte_beta_dom_sf"/>
</dbReference>
<comment type="caution">
    <text evidence="1">The sequence shown here is derived from an EMBL/GenBank/DDBJ whole genome shotgun (WGS) entry which is preliminary data.</text>
</comment>
<organism evidence="1 2">
    <name type="scientific">Butyricimonas virosa</name>
    <dbReference type="NCBI Taxonomy" id="544645"/>
    <lineage>
        <taxon>Bacteria</taxon>
        <taxon>Pseudomonadati</taxon>
        <taxon>Bacteroidota</taxon>
        <taxon>Bacteroidia</taxon>
        <taxon>Bacteroidales</taxon>
        <taxon>Odoribacteraceae</taxon>
        <taxon>Butyricimonas</taxon>
    </lineage>
</organism>
<proteinExistence type="predicted"/>
<dbReference type="Pfam" id="PF12099">
    <property type="entry name" value="DUF3575"/>
    <property type="match status" value="1"/>
</dbReference>
<accession>A0A412X208</accession>
<dbReference type="EMBL" id="QRZA01000007">
    <property type="protein sequence ID" value="RGV34530.1"/>
    <property type="molecule type" value="Genomic_DNA"/>
</dbReference>
<protein>
    <submittedName>
        <fullName evidence="1">DUF3575 domain-containing protein</fullName>
    </submittedName>
</protein>
<dbReference type="STRING" id="1121130.GCA_000519105_00883"/>
<evidence type="ECO:0000313" key="1">
    <source>
        <dbReference type="EMBL" id="RGV34530.1"/>
    </source>
</evidence>
<dbReference type="SUPFAM" id="SSF103515">
    <property type="entry name" value="Autotransporter"/>
    <property type="match status" value="1"/>
</dbReference>
<name>A0A412X208_9BACT</name>
<dbReference type="RefSeq" id="WP_118259678.1">
    <property type="nucleotide sequence ID" value="NZ_DBFVFW010000097.1"/>
</dbReference>
<gene>
    <name evidence="1" type="ORF">DWW18_07560</name>
</gene>
<sequence>MMRKVIIVAGLILFMVIGRSHGQEKEFYNAPLLGVKTNTLYWLTTTINIGAEIGLGKNTTIDLLGTYNPWSFGDNKKIKHWLVQPEFRYWTCERFNGHFWGLHAFYGEFNMGGIKMLGVRKYRYEGTLYGAGIAYGHQWIIGKRWNLETTIGVGYARIEYDKYEYQTRGPYIKKGTKDYIGPTKVGINFIYIIK</sequence>
<dbReference type="InterPro" id="IPR021958">
    <property type="entry name" value="DUF3575"/>
</dbReference>
<reference evidence="1 2" key="1">
    <citation type="submission" date="2018-08" db="EMBL/GenBank/DDBJ databases">
        <title>A genome reference for cultivated species of the human gut microbiota.</title>
        <authorList>
            <person name="Zou Y."/>
            <person name="Xue W."/>
            <person name="Luo G."/>
        </authorList>
    </citation>
    <scope>NUCLEOTIDE SEQUENCE [LARGE SCALE GENOMIC DNA]</scope>
    <source>
        <strain evidence="1 2">AF14-49</strain>
    </source>
</reference>
<dbReference type="Proteomes" id="UP000283589">
    <property type="component" value="Unassembled WGS sequence"/>
</dbReference>
<evidence type="ECO:0000313" key="2">
    <source>
        <dbReference type="Proteomes" id="UP000283589"/>
    </source>
</evidence>
<dbReference type="AlphaFoldDB" id="A0A412X208"/>